<dbReference type="AlphaFoldDB" id="A0A1U7T207"/>
<evidence type="ECO:0000256" key="1">
    <source>
        <dbReference type="ARBA" id="ARBA00022723"/>
    </source>
</evidence>
<dbReference type="FunFam" id="2.40.30.130:FF:000012">
    <property type="entry name" value="Predicted gene, 27029"/>
    <property type="match status" value="1"/>
</dbReference>
<dbReference type="PANTHER" id="PTHR43462">
    <property type="entry name" value="ALANYL-TRNA EDITING PROTEIN"/>
    <property type="match status" value="1"/>
</dbReference>
<gene>
    <name evidence="4" type="primary">LOC103251090</name>
</gene>
<dbReference type="InterPro" id="IPR018163">
    <property type="entry name" value="Thr/Ala-tRNA-synth_IIc_edit"/>
</dbReference>
<dbReference type="Gene3D" id="2.40.30.130">
    <property type="match status" value="1"/>
</dbReference>
<keyword evidence="3" id="KW-1185">Reference proteome</keyword>
<dbReference type="GO" id="GO:0000166">
    <property type="term" value="F:nucleotide binding"/>
    <property type="evidence" value="ECO:0007669"/>
    <property type="project" value="InterPro"/>
</dbReference>
<evidence type="ECO:0000313" key="3">
    <source>
        <dbReference type="Proteomes" id="UP000189704"/>
    </source>
</evidence>
<dbReference type="RefSeq" id="XP_008047891.1">
    <property type="nucleotide sequence ID" value="XM_008049700.1"/>
</dbReference>
<dbReference type="OrthoDB" id="288942at2759"/>
<dbReference type="InterPro" id="IPR009000">
    <property type="entry name" value="Transl_B-barrel_sf"/>
</dbReference>
<keyword evidence="2" id="KW-0862">Zinc</keyword>
<organism evidence="3 4">
    <name type="scientific">Carlito syrichta</name>
    <name type="common">Philippine tarsier</name>
    <name type="synonym">Tarsius syrichta</name>
    <dbReference type="NCBI Taxonomy" id="1868482"/>
    <lineage>
        <taxon>Eukaryota</taxon>
        <taxon>Metazoa</taxon>
        <taxon>Chordata</taxon>
        <taxon>Craniata</taxon>
        <taxon>Vertebrata</taxon>
        <taxon>Euteleostomi</taxon>
        <taxon>Mammalia</taxon>
        <taxon>Eutheria</taxon>
        <taxon>Euarchontoglires</taxon>
        <taxon>Primates</taxon>
        <taxon>Haplorrhini</taxon>
        <taxon>Tarsiiformes</taxon>
        <taxon>Tarsiidae</taxon>
        <taxon>Carlito</taxon>
    </lineage>
</organism>
<name>A0A1U7T207_CARSF</name>
<reference evidence="4" key="1">
    <citation type="submission" date="2025-08" db="UniProtKB">
        <authorList>
            <consortium name="RefSeq"/>
        </authorList>
    </citation>
    <scope>IDENTIFICATION</scope>
</reference>
<dbReference type="PANTHER" id="PTHR43462:SF1">
    <property type="entry name" value="ALANYL-TRNA EDITING PROTEIN AARSD1"/>
    <property type="match status" value="1"/>
</dbReference>
<dbReference type="Gene3D" id="3.30.980.10">
    <property type="entry name" value="Threonyl-trna Synthetase, Chain A, domain 2"/>
    <property type="match status" value="1"/>
</dbReference>
<proteinExistence type="predicted"/>
<sequence length="130" mass="14775">MAFRCQRDSYARQFTTTVVSCRPAELQTEGSPGQKEVLRGFHVVLEDTLLFPEGGGQPDDRGTINDISVLRVTRRGIQADHFTQTPLDPGSQVLVRVDWERRFDHMQQHSGQHLITAVADHLFELKTTSW</sequence>
<dbReference type="GO" id="GO:0046872">
    <property type="term" value="F:metal ion binding"/>
    <property type="evidence" value="ECO:0007669"/>
    <property type="project" value="UniProtKB-KW"/>
</dbReference>
<evidence type="ECO:0000313" key="4">
    <source>
        <dbReference type="RefSeq" id="XP_008047891.1"/>
    </source>
</evidence>
<protein>
    <submittedName>
        <fullName evidence="4">Alanyl-tRNA editing protein Aarsd1-like isoform X1</fullName>
    </submittedName>
</protein>
<dbReference type="GeneID" id="103251090"/>
<dbReference type="SUPFAM" id="SSF50447">
    <property type="entry name" value="Translation proteins"/>
    <property type="match status" value="1"/>
</dbReference>
<dbReference type="InterPro" id="IPR051335">
    <property type="entry name" value="Alanyl-tRNA_Editing_Enzymes"/>
</dbReference>
<keyword evidence="1" id="KW-0479">Metal-binding</keyword>
<dbReference type="SUPFAM" id="SSF55186">
    <property type="entry name" value="ThrRS/AlaRS common domain"/>
    <property type="match status" value="1"/>
</dbReference>
<accession>A0A1U7T207</accession>
<dbReference type="KEGG" id="csyr:103251090"/>
<dbReference type="GO" id="GO:0002196">
    <property type="term" value="F:Ser-tRNA(Ala) deacylase activity"/>
    <property type="evidence" value="ECO:0007669"/>
    <property type="project" value="TreeGrafter"/>
</dbReference>
<evidence type="ECO:0000256" key="2">
    <source>
        <dbReference type="ARBA" id="ARBA00022833"/>
    </source>
</evidence>
<dbReference type="Proteomes" id="UP000189704">
    <property type="component" value="Unplaced"/>
</dbReference>